<dbReference type="SUPFAM" id="SSF48403">
    <property type="entry name" value="Ankyrin repeat"/>
    <property type="match status" value="1"/>
</dbReference>
<feature type="repeat" description="ANK" evidence="3">
    <location>
        <begin position="283"/>
        <end position="315"/>
    </location>
</feature>
<dbReference type="OrthoDB" id="507343at2759"/>
<dbReference type="InterPro" id="IPR050745">
    <property type="entry name" value="Multifunctional_regulatory"/>
</dbReference>
<feature type="repeat" description="ANK" evidence="3">
    <location>
        <begin position="117"/>
        <end position="149"/>
    </location>
</feature>
<comment type="caution">
    <text evidence="4">The sequence shown here is derived from an EMBL/GenBank/DDBJ whole genome shotgun (WGS) entry which is preliminary data.</text>
</comment>
<dbReference type="SMART" id="SM00248">
    <property type="entry name" value="ANK"/>
    <property type="match status" value="8"/>
</dbReference>
<dbReference type="Gene3D" id="1.25.40.20">
    <property type="entry name" value="Ankyrin repeat-containing domain"/>
    <property type="match status" value="4"/>
</dbReference>
<dbReference type="PROSITE" id="PS50088">
    <property type="entry name" value="ANK_REPEAT"/>
    <property type="match status" value="8"/>
</dbReference>
<evidence type="ECO:0000313" key="4">
    <source>
        <dbReference type="EMBL" id="PRW33014.1"/>
    </source>
</evidence>
<evidence type="ECO:0000256" key="2">
    <source>
        <dbReference type="ARBA" id="ARBA00023043"/>
    </source>
</evidence>
<feature type="repeat" description="ANK" evidence="3">
    <location>
        <begin position="183"/>
        <end position="215"/>
    </location>
</feature>
<gene>
    <name evidence="4" type="ORF">C2E21_8133</name>
</gene>
<reference evidence="4 5" key="1">
    <citation type="journal article" date="2018" name="Plant J.">
        <title>Genome sequences of Chlorella sorokiniana UTEX 1602 and Micractinium conductrix SAG 241.80: implications to maltose excretion by a green alga.</title>
        <authorList>
            <person name="Arriola M.B."/>
            <person name="Velmurugan N."/>
            <person name="Zhang Y."/>
            <person name="Plunkett M.H."/>
            <person name="Hondzo H."/>
            <person name="Barney B.M."/>
        </authorList>
    </citation>
    <scope>NUCLEOTIDE SEQUENCE [LARGE SCALE GENOMIC DNA]</scope>
    <source>
        <strain evidence="5">UTEX 1602</strain>
    </source>
</reference>
<dbReference type="PANTHER" id="PTHR24189:SF50">
    <property type="entry name" value="ANKYRIN REPEAT AND SOCS BOX PROTEIN 2"/>
    <property type="match status" value="1"/>
</dbReference>
<feature type="repeat" description="ANK" evidence="3">
    <location>
        <begin position="150"/>
        <end position="182"/>
    </location>
</feature>
<feature type="repeat" description="ANK" evidence="3">
    <location>
        <begin position="215"/>
        <end position="247"/>
    </location>
</feature>
<dbReference type="EMBL" id="LHPG02000018">
    <property type="protein sequence ID" value="PRW33014.1"/>
    <property type="molecule type" value="Genomic_DNA"/>
</dbReference>
<evidence type="ECO:0000256" key="3">
    <source>
        <dbReference type="PROSITE-ProRule" id="PRU00023"/>
    </source>
</evidence>
<keyword evidence="1" id="KW-0677">Repeat</keyword>
<dbReference type="PROSITE" id="PS50297">
    <property type="entry name" value="ANK_REP_REGION"/>
    <property type="match status" value="7"/>
</dbReference>
<dbReference type="PRINTS" id="PR01415">
    <property type="entry name" value="ANKYRIN"/>
</dbReference>
<feature type="repeat" description="ANK" evidence="3">
    <location>
        <begin position="317"/>
        <end position="349"/>
    </location>
</feature>
<dbReference type="PANTHER" id="PTHR24189">
    <property type="entry name" value="MYOTROPHIN"/>
    <property type="match status" value="1"/>
</dbReference>
<accession>A0A2P6TFY0</accession>
<feature type="repeat" description="ANK" evidence="3">
    <location>
        <begin position="250"/>
        <end position="282"/>
    </location>
</feature>
<evidence type="ECO:0000256" key="1">
    <source>
        <dbReference type="ARBA" id="ARBA00022737"/>
    </source>
</evidence>
<keyword evidence="2 3" id="KW-0040">ANK repeat</keyword>
<organism evidence="4 5">
    <name type="scientific">Chlorella sorokiniana</name>
    <name type="common">Freshwater green alga</name>
    <dbReference type="NCBI Taxonomy" id="3076"/>
    <lineage>
        <taxon>Eukaryota</taxon>
        <taxon>Viridiplantae</taxon>
        <taxon>Chlorophyta</taxon>
        <taxon>core chlorophytes</taxon>
        <taxon>Trebouxiophyceae</taxon>
        <taxon>Chlorellales</taxon>
        <taxon>Chlorellaceae</taxon>
        <taxon>Chlorella clade</taxon>
        <taxon>Chlorella</taxon>
    </lineage>
</organism>
<feature type="repeat" description="ANK" evidence="3">
    <location>
        <begin position="84"/>
        <end position="116"/>
    </location>
</feature>
<dbReference type="Pfam" id="PF12796">
    <property type="entry name" value="Ank_2"/>
    <property type="match status" value="2"/>
</dbReference>
<keyword evidence="5" id="KW-1185">Reference proteome</keyword>
<proteinExistence type="predicted"/>
<dbReference type="AlphaFoldDB" id="A0A2P6TFY0"/>
<dbReference type="Pfam" id="PF13857">
    <property type="entry name" value="Ank_5"/>
    <property type="match status" value="1"/>
</dbReference>
<evidence type="ECO:0000313" key="5">
    <source>
        <dbReference type="Proteomes" id="UP000239899"/>
    </source>
</evidence>
<sequence>MSYRVVIVEAEDTPDPRDVLAAAIRAGDVGRVSDLLLSLPPPPPLAFGLLQACSFGNRDILELLLDACTPSELPSLLAAPADRRGRSPLHFAAANGDWAAAQLLLARGADVDAVSKDGLTPCAYAAAAGHRGVMDLLLDAGAAADKAANDGSTPLLLAAEGGHAHCVASLLRRGADPNTTTNDGTSPLLAALEGGHRQAVEALLAAGAQPGGTTDGRTVLHWAAHHGMVKVLEELLAKGDSASVDAADEAGETALLLAARRGHAQAVQLLLQHGAATDKPNSAGITPLIAATLFGHDATVAALLARGAGTTVRDATFKRTPLHFAALADAEPVARLLLQHGADATAVDTSGATPMDLAVEYECTMVVRVFTSRS</sequence>
<dbReference type="STRING" id="3076.A0A2P6TFY0"/>
<name>A0A2P6TFY0_CHLSO</name>
<dbReference type="InterPro" id="IPR036770">
    <property type="entry name" value="Ankyrin_rpt-contain_sf"/>
</dbReference>
<dbReference type="InterPro" id="IPR002110">
    <property type="entry name" value="Ankyrin_rpt"/>
</dbReference>
<protein>
    <submittedName>
        <fullName evidence="4">Ankyrin repeat</fullName>
    </submittedName>
</protein>
<dbReference type="Proteomes" id="UP000239899">
    <property type="component" value="Unassembled WGS sequence"/>
</dbReference>